<dbReference type="PANTHER" id="PTHR43845:SF1">
    <property type="entry name" value="BLR5969 PROTEIN"/>
    <property type="match status" value="1"/>
</dbReference>
<dbReference type="PANTHER" id="PTHR43845">
    <property type="entry name" value="BLR5969 PROTEIN"/>
    <property type="match status" value="1"/>
</dbReference>
<proteinExistence type="predicted"/>
<name>A0A010YZK7_9ACTN</name>
<dbReference type="Proteomes" id="UP000021053">
    <property type="component" value="Unassembled WGS sequence"/>
</dbReference>
<dbReference type="InterPro" id="IPR042099">
    <property type="entry name" value="ANL_N_sf"/>
</dbReference>
<dbReference type="PATRIC" id="fig|927661.3.peg.1697"/>
<reference evidence="1 2" key="1">
    <citation type="submission" date="2013-07" db="EMBL/GenBank/DDBJ databases">
        <authorList>
            <consortium name="DOE Joint Genome Institute"/>
            <person name="Eisen J."/>
            <person name="Huntemann M."/>
            <person name="Han J."/>
            <person name="Chen A."/>
            <person name="Kyrpides N."/>
            <person name="Mavromatis K."/>
            <person name="Markowitz V."/>
            <person name="Palaniappan K."/>
            <person name="Ivanova N."/>
            <person name="Schaumberg A."/>
            <person name="Pati A."/>
            <person name="Liolios K."/>
            <person name="Nordberg H.P."/>
            <person name="Cantor M.N."/>
            <person name="Hua S.X."/>
            <person name="Woyke T."/>
        </authorList>
    </citation>
    <scope>NUCLEOTIDE SEQUENCE [LARGE SCALE GENOMIC DNA]</scope>
    <source>
        <strain evidence="1 2">DSM 44712</strain>
    </source>
</reference>
<organism evidence="1 2">
    <name type="scientific">Cryptosporangium arvum DSM 44712</name>
    <dbReference type="NCBI Taxonomy" id="927661"/>
    <lineage>
        <taxon>Bacteria</taxon>
        <taxon>Bacillati</taxon>
        <taxon>Actinomycetota</taxon>
        <taxon>Actinomycetes</taxon>
        <taxon>Cryptosporangiales</taxon>
        <taxon>Cryptosporangiaceae</taxon>
        <taxon>Cryptosporangium</taxon>
    </lineage>
</organism>
<evidence type="ECO:0000313" key="2">
    <source>
        <dbReference type="Proteomes" id="UP000021053"/>
    </source>
</evidence>
<protein>
    <submittedName>
        <fullName evidence="1">Coenzyme F390 synthetase</fullName>
    </submittedName>
</protein>
<dbReference type="HOGENOM" id="CLU_535023_0_0_11"/>
<dbReference type="Gene3D" id="3.40.50.12780">
    <property type="entry name" value="N-terminal domain of ligase-like"/>
    <property type="match status" value="1"/>
</dbReference>
<dbReference type="RefSeq" id="WP_035849620.1">
    <property type="nucleotide sequence ID" value="NZ_KK073874.1"/>
</dbReference>
<dbReference type="OrthoDB" id="568480at2"/>
<comment type="caution">
    <text evidence="1">The sequence shown here is derived from an EMBL/GenBank/DDBJ whole genome shotgun (WGS) entry which is preliminary data.</text>
</comment>
<dbReference type="EMBL" id="JFBT01000001">
    <property type="protein sequence ID" value="EXG80643.1"/>
    <property type="molecule type" value="Genomic_DNA"/>
</dbReference>
<dbReference type="SUPFAM" id="SSF56801">
    <property type="entry name" value="Acetyl-CoA synthetase-like"/>
    <property type="match status" value="1"/>
</dbReference>
<dbReference type="AlphaFoldDB" id="A0A010YZK7"/>
<keyword evidence="2" id="KW-1185">Reference proteome</keyword>
<accession>A0A010YZK7</accession>
<gene>
    <name evidence="1" type="ORF">CryarDRAFT_1727</name>
</gene>
<evidence type="ECO:0000313" key="1">
    <source>
        <dbReference type="EMBL" id="EXG80643.1"/>
    </source>
</evidence>
<sequence>MRLDPVALFHDAARNVPAYRHFLAERGVDTASIRTLLDYAALPVVTKENYVRAYPLPERCRGGSLDGCDTVALSSGSSGQPTVWPRRLVDELAATERFAEIFRTFGADEHRTLAVICFPLGNWVGGMFTAAACRHLATQGFRLTVATPGNVVDEILRVVDALGPLYEQVVLLGYPPFVKNVVDRGSGWPDRRLKLVFAGEVFSERWRDLVAGRAGIADPVTHTAALYGTADAGVLGIETPSSVRLRRELSSTTFAGGRLPTLVEYDPGHRYFETDGDALLFTADGAVPLIRYDIGDEGGILPGNLVYVFGRRLFAVSLYGANVYPENVAEALEADDVVGWTTGRFVLRTPESDDGDRYLDVTVELAPGHGGEGRENRVAEAIRAYLPGVNSEFAHYVPAARQLPTVRFRPIGDPDNFPLGVKHRYSR</sequence>